<dbReference type="Pfam" id="PF00293">
    <property type="entry name" value="NUDIX"/>
    <property type="match status" value="1"/>
</dbReference>
<dbReference type="CDD" id="cd02885">
    <property type="entry name" value="NUDIX_IPP_Isomerase"/>
    <property type="match status" value="1"/>
</dbReference>
<keyword evidence="4 10" id="KW-0963">Cytoplasm</keyword>
<feature type="binding site" evidence="10">
    <location>
        <position position="32"/>
    </location>
    <ligand>
        <name>Mn(2+)</name>
        <dbReference type="ChEBI" id="CHEBI:29035"/>
    </ligand>
</feature>
<name>A0A2N0X8A1_9CORY</name>
<comment type="catalytic activity">
    <reaction evidence="10">
        <text>isopentenyl diphosphate = dimethylallyl diphosphate</text>
        <dbReference type="Rhea" id="RHEA:23284"/>
        <dbReference type="ChEBI" id="CHEBI:57623"/>
        <dbReference type="ChEBI" id="CHEBI:128769"/>
        <dbReference type="EC" id="5.3.3.2"/>
    </reaction>
</comment>
<comment type="similarity">
    <text evidence="2 10">Belongs to the IPP isomerase type 1 family.</text>
</comment>
<dbReference type="GO" id="GO:0008299">
    <property type="term" value="P:isoprenoid biosynthetic process"/>
    <property type="evidence" value="ECO:0007669"/>
    <property type="project" value="UniProtKB-UniRule"/>
</dbReference>
<dbReference type="NCBIfam" id="TIGR02150">
    <property type="entry name" value="IPP_isom_1"/>
    <property type="match status" value="1"/>
</dbReference>
<comment type="cofactor">
    <cofactor evidence="10">
        <name>Mg(2+)</name>
        <dbReference type="ChEBI" id="CHEBI:18420"/>
    </cofactor>
    <text evidence="10">Binds 1 Mg(2+) ion per subunit. The magnesium ion binds only when substrate is bound.</text>
</comment>
<comment type="subcellular location">
    <subcellularLocation>
        <location evidence="10">Cytoplasm</location>
    </subcellularLocation>
</comment>
<gene>
    <name evidence="10" type="primary">idi</name>
    <name evidence="13" type="ORF">CXB45_04285</name>
</gene>
<evidence type="ECO:0000256" key="5">
    <source>
        <dbReference type="ARBA" id="ARBA00022723"/>
    </source>
</evidence>
<dbReference type="GO" id="GO:0050992">
    <property type="term" value="P:dimethylallyl diphosphate biosynthetic process"/>
    <property type="evidence" value="ECO:0007669"/>
    <property type="project" value="UniProtKB-UniRule"/>
</dbReference>
<evidence type="ECO:0000256" key="8">
    <source>
        <dbReference type="ARBA" id="ARBA00023229"/>
    </source>
</evidence>
<evidence type="ECO:0000256" key="1">
    <source>
        <dbReference type="ARBA" id="ARBA00004826"/>
    </source>
</evidence>
<dbReference type="OrthoDB" id="9809458at2"/>
<evidence type="ECO:0000256" key="3">
    <source>
        <dbReference type="ARBA" id="ARBA00012057"/>
    </source>
</evidence>
<dbReference type="InterPro" id="IPR011876">
    <property type="entry name" value="IsopentenylPP_isomerase_typ1"/>
</dbReference>
<dbReference type="GO" id="GO:0046872">
    <property type="term" value="F:metal ion binding"/>
    <property type="evidence" value="ECO:0007669"/>
    <property type="project" value="UniProtKB-KW"/>
</dbReference>
<evidence type="ECO:0000256" key="7">
    <source>
        <dbReference type="ARBA" id="ARBA00023211"/>
    </source>
</evidence>
<evidence type="ECO:0000256" key="9">
    <source>
        <dbReference type="ARBA" id="ARBA00023235"/>
    </source>
</evidence>
<sequence length="196" mass="20964">MISTGNSAGTELVVLSDGEGRPIGVAPKATVHTDDTPLHLAFSAYLLDASGSVLLTRRALGKKTWPGVWTNSFCGHPGPGEPVREAIVRRLGQELGVGEGCVESVEEVLPDFRYWARDSSGLVEHEICPVFVVALAGGTALDPSSEEVDAWEWVAPESLLRAVDSLPGVFSPWMVEQLGHRELGEALLRGPLRGRS</sequence>
<evidence type="ECO:0000256" key="11">
    <source>
        <dbReference type="PIRSR" id="PIRSR018427-1"/>
    </source>
</evidence>
<evidence type="ECO:0000256" key="2">
    <source>
        <dbReference type="ARBA" id="ARBA00007579"/>
    </source>
</evidence>
<keyword evidence="9 10" id="KW-0413">Isomerase</keyword>
<dbReference type="InterPro" id="IPR015797">
    <property type="entry name" value="NUDIX_hydrolase-like_dom_sf"/>
</dbReference>
<dbReference type="Proteomes" id="UP000233249">
    <property type="component" value="Unassembled WGS sequence"/>
</dbReference>
<dbReference type="GO" id="GO:0005737">
    <property type="term" value="C:cytoplasm"/>
    <property type="evidence" value="ECO:0007669"/>
    <property type="project" value="UniProtKB-SubCell"/>
</dbReference>
<dbReference type="Gene3D" id="3.90.79.10">
    <property type="entry name" value="Nucleoside Triphosphate Pyrophosphohydrolase"/>
    <property type="match status" value="1"/>
</dbReference>
<dbReference type="NCBIfam" id="NF002995">
    <property type="entry name" value="PRK03759.1"/>
    <property type="match status" value="1"/>
</dbReference>
<keyword evidence="6 10" id="KW-0460">Magnesium</keyword>
<comment type="pathway">
    <text evidence="1 10">Isoprenoid biosynthesis; dimethylallyl diphosphate biosynthesis; dimethylallyl diphosphate from isopentenyl diphosphate: step 1/1.</text>
</comment>
<evidence type="ECO:0000313" key="14">
    <source>
        <dbReference type="Proteomes" id="UP000233249"/>
    </source>
</evidence>
<accession>A0A2N0X8A1</accession>
<comment type="cofactor">
    <cofactor evidence="10">
        <name>Mn(2+)</name>
        <dbReference type="ChEBI" id="CHEBI:29035"/>
    </cofactor>
    <text evidence="10">Binds 1 Mn(2+) ion per subunit.</text>
</comment>
<dbReference type="PROSITE" id="PS51462">
    <property type="entry name" value="NUDIX"/>
    <property type="match status" value="1"/>
</dbReference>
<dbReference type="InterPro" id="IPR000086">
    <property type="entry name" value="NUDIX_hydrolase_dom"/>
</dbReference>
<comment type="caution">
    <text evidence="13">The sequence shown here is derived from an EMBL/GenBank/DDBJ whole genome shotgun (WGS) entry which is preliminary data.</text>
</comment>
<evidence type="ECO:0000256" key="6">
    <source>
        <dbReference type="ARBA" id="ARBA00022842"/>
    </source>
</evidence>
<dbReference type="SUPFAM" id="SSF55811">
    <property type="entry name" value="Nudix"/>
    <property type="match status" value="1"/>
</dbReference>
<dbReference type="EC" id="5.3.3.2" evidence="3 10"/>
<dbReference type="PIRSF" id="PIRSF018427">
    <property type="entry name" value="Isopntndiph_ism"/>
    <property type="match status" value="1"/>
</dbReference>
<evidence type="ECO:0000256" key="10">
    <source>
        <dbReference type="HAMAP-Rule" id="MF_00202"/>
    </source>
</evidence>
<feature type="binding site" evidence="10">
    <location>
        <position position="126"/>
    </location>
    <ligand>
        <name>Mn(2+)</name>
        <dbReference type="ChEBI" id="CHEBI:29035"/>
    </ligand>
</feature>
<evidence type="ECO:0000313" key="13">
    <source>
        <dbReference type="EMBL" id="PKF68932.1"/>
    </source>
</evidence>
<dbReference type="STRING" id="1121365.GCA_000375365_00350"/>
<keyword evidence="7 10" id="KW-0464">Manganese</keyword>
<feature type="active site" evidence="10 11">
    <location>
        <position position="74"/>
    </location>
</feature>
<feature type="domain" description="Nudix hydrolase" evidence="12">
    <location>
        <begin position="37"/>
        <end position="176"/>
    </location>
</feature>
<dbReference type="AlphaFoldDB" id="A0A2N0X8A1"/>
<reference evidence="13 14" key="1">
    <citation type="submission" date="2017-12" db="EMBL/GenBank/DDBJ databases">
        <title>Corynebacterium mastitidis 16-1433 Genome.</title>
        <authorList>
            <person name="Gulvik C.A."/>
        </authorList>
    </citation>
    <scope>NUCLEOTIDE SEQUENCE [LARGE SCALE GENOMIC DNA]</scope>
    <source>
        <strain evidence="13 14">16-1433</strain>
    </source>
</reference>
<dbReference type="InterPro" id="IPR056375">
    <property type="entry name" value="Idi_bact"/>
</dbReference>
<protein>
    <recommendedName>
        <fullName evidence="3 10">Isopentenyl-diphosphate Delta-isomerase</fullName>
        <shortName evidence="10">IPP isomerase</shortName>
        <ecNumber evidence="3 10">5.3.3.2</ecNumber>
    </recommendedName>
    <alternativeName>
        <fullName evidence="10">IPP:DMAPP isomerase</fullName>
    </alternativeName>
    <alternativeName>
        <fullName evidence="10">Isopentenyl pyrophosphate isomerase</fullName>
    </alternativeName>
</protein>
<proteinExistence type="inferred from homology"/>
<feature type="binding site" evidence="10">
    <location>
        <position position="39"/>
    </location>
    <ligand>
        <name>Mn(2+)</name>
        <dbReference type="ChEBI" id="CHEBI:29035"/>
    </ligand>
</feature>
<feature type="binding site" evidence="10">
    <location>
        <position position="124"/>
    </location>
    <ligand>
        <name>Mn(2+)</name>
        <dbReference type="ChEBI" id="CHEBI:29035"/>
    </ligand>
</feature>
<keyword evidence="8 10" id="KW-0414">Isoprene biosynthesis</keyword>
<dbReference type="PANTHER" id="PTHR10885:SF0">
    <property type="entry name" value="ISOPENTENYL-DIPHOSPHATE DELTA-ISOMERASE"/>
    <property type="match status" value="1"/>
</dbReference>
<dbReference type="HAMAP" id="MF_00202">
    <property type="entry name" value="Idi"/>
    <property type="match status" value="1"/>
</dbReference>
<keyword evidence="5 10" id="KW-0479">Metal-binding</keyword>
<dbReference type="GO" id="GO:0004452">
    <property type="term" value="F:isopentenyl-diphosphate delta-isomerase activity"/>
    <property type="evidence" value="ECO:0007669"/>
    <property type="project" value="UniProtKB-UniRule"/>
</dbReference>
<evidence type="ECO:0000256" key="4">
    <source>
        <dbReference type="ARBA" id="ARBA00022490"/>
    </source>
</evidence>
<feature type="binding site" evidence="10">
    <location>
        <position position="76"/>
    </location>
    <ligand>
        <name>Mn(2+)</name>
        <dbReference type="ChEBI" id="CHEBI:29035"/>
    </ligand>
</feature>
<dbReference type="RefSeq" id="WP_101173353.1">
    <property type="nucleotide sequence ID" value="NZ_JAKRKB010000005.1"/>
</dbReference>
<dbReference type="EMBL" id="PJAF01000009">
    <property type="protein sequence ID" value="PKF68932.1"/>
    <property type="molecule type" value="Genomic_DNA"/>
</dbReference>
<feature type="active site" evidence="10 11">
    <location>
        <position position="126"/>
    </location>
</feature>
<comment type="function">
    <text evidence="10">Catalyzes the 1,3-allylic rearrangement of the homoallylic substrate isopentenyl (IPP) to its highly electrophilic allylic isomer, dimethylallyl diphosphate (DMAPP).</text>
</comment>
<organism evidence="13 14">
    <name type="scientific">Corynebacterium mastitidis</name>
    <dbReference type="NCBI Taxonomy" id="161890"/>
    <lineage>
        <taxon>Bacteria</taxon>
        <taxon>Bacillati</taxon>
        <taxon>Actinomycetota</taxon>
        <taxon>Actinomycetes</taxon>
        <taxon>Mycobacteriales</taxon>
        <taxon>Corynebacteriaceae</taxon>
        <taxon>Corynebacterium</taxon>
    </lineage>
</organism>
<dbReference type="PANTHER" id="PTHR10885">
    <property type="entry name" value="ISOPENTENYL-DIPHOSPHATE DELTA-ISOMERASE"/>
    <property type="match status" value="1"/>
</dbReference>
<evidence type="ECO:0000259" key="12">
    <source>
        <dbReference type="PROSITE" id="PS51462"/>
    </source>
</evidence>
<feature type="binding site" evidence="10">
    <location>
        <position position="94"/>
    </location>
    <ligand>
        <name>Mg(2+)</name>
        <dbReference type="ChEBI" id="CHEBI:18420"/>
    </ligand>
</feature>
<dbReference type="UniPathway" id="UPA00059">
    <property type="reaction ID" value="UER00104"/>
</dbReference>